<dbReference type="EMBL" id="MGGP01000018">
    <property type="protein sequence ID" value="OGM32098.1"/>
    <property type="molecule type" value="Genomic_DNA"/>
</dbReference>
<gene>
    <name evidence="1" type="ORF">A2803_00850</name>
</gene>
<protein>
    <submittedName>
        <fullName evidence="1">Uncharacterized protein</fullName>
    </submittedName>
</protein>
<organism evidence="1 2">
    <name type="scientific">Candidatus Woesebacteria bacterium RIFCSPHIGHO2_01_FULL_44_21</name>
    <dbReference type="NCBI Taxonomy" id="1802503"/>
    <lineage>
        <taxon>Bacteria</taxon>
        <taxon>Candidatus Woeseibacteriota</taxon>
    </lineage>
</organism>
<proteinExistence type="predicted"/>
<evidence type="ECO:0000313" key="1">
    <source>
        <dbReference type="EMBL" id="OGM32098.1"/>
    </source>
</evidence>
<name>A0A1F7YZJ4_9BACT</name>
<dbReference type="AlphaFoldDB" id="A0A1F7YZJ4"/>
<evidence type="ECO:0000313" key="2">
    <source>
        <dbReference type="Proteomes" id="UP000178870"/>
    </source>
</evidence>
<sequence length="88" mass="10315">MYKTVNISADYYRQLDTIAVSVKKPKKRIVEALIASYANKMKVGHDKSLEEFNRKMQKQIDSLRLSREIKINTEELDKMFSSLKPTDF</sequence>
<accession>A0A1F7YZJ4</accession>
<comment type="caution">
    <text evidence="1">The sequence shown here is derived from an EMBL/GenBank/DDBJ whole genome shotgun (WGS) entry which is preliminary data.</text>
</comment>
<dbReference type="Proteomes" id="UP000178870">
    <property type="component" value="Unassembled WGS sequence"/>
</dbReference>
<reference evidence="1 2" key="1">
    <citation type="journal article" date="2016" name="Nat. Commun.">
        <title>Thousands of microbial genomes shed light on interconnected biogeochemical processes in an aquifer system.</title>
        <authorList>
            <person name="Anantharaman K."/>
            <person name="Brown C.T."/>
            <person name="Hug L.A."/>
            <person name="Sharon I."/>
            <person name="Castelle C.J."/>
            <person name="Probst A.J."/>
            <person name="Thomas B.C."/>
            <person name="Singh A."/>
            <person name="Wilkins M.J."/>
            <person name="Karaoz U."/>
            <person name="Brodie E.L."/>
            <person name="Williams K.H."/>
            <person name="Hubbard S.S."/>
            <person name="Banfield J.F."/>
        </authorList>
    </citation>
    <scope>NUCLEOTIDE SEQUENCE [LARGE SCALE GENOMIC DNA]</scope>
</reference>